<organism evidence="2 3">
    <name type="scientific">Mycobacterium phage Imvubu</name>
    <dbReference type="NCBI Taxonomy" id="2686233"/>
    <lineage>
        <taxon>Viruses</taxon>
        <taxon>Duplodnaviria</taxon>
        <taxon>Heunggongvirae</taxon>
        <taxon>Uroviricota</taxon>
        <taxon>Caudoviricetes</taxon>
        <taxon>Bclasvirinae</taxon>
        <taxon>Imvubuvirus</taxon>
        <taxon>Imvubuvirus imvubu</taxon>
    </lineage>
</organism>
<keyword evidence="3" id="KW-1185">Reference proteome</keyword>
<dbReference type="GeneID" id="60321425"/>
<dbReference type="EMBL" id="MN813693">
    <property type="protein sequence ID" value="QHB37806.1"/>
    <property type="molecule type" value="Genomic_DNA"/>
</dbReference>
<evidence type="ECO:0000313" key="3">
    <source>
        <dbReference type="Proteomes" id="UP000464404"/>
    </source>
</evidence>
<dbReference type="Proteomes" id="UP000464404">
    <property type="component" value="Segment"/>
</dbReference>
<evidence type="ECO:0000313" key="2">
    <source>
        <dbReference type="EMBL" id="QHB37806.1"/>
    </source>
</evidence>
<proteinExistence type="predicted"/>
<dbReference type="RefSeq" id="YP_009950015.1">
    <property type="nucleotide sequence ID" value="NC_051586.1"/>
</dbReference>
<accession>A0A6B9L7Q1</accession>
<protein>
    <submittedName>
        <fullName evidence="2">Uncharacterized protein</fullName>
    </submittedName>
</protein>
<sequence>MNITEAMTRPDRWQPMQTDSGNWRVGRIVDASGSIEWHRGMPRFGHRYNRGGIITLRRHDHAMARAGALNRADAEASR</sequence>
<evidence type="ECO:0000256" key="1">
    <source>
        <dbReference type="SAM" id="MobiDB-lite"/>
    </source>
</evidence>
<reference evidence="2 3" key="1">
    <citation type="submission" date="2019-12" db="EMBL/GenBank/DDBJ databases">
        <authorList>
            <person name="Garlena R.A."/>
            <person name="Russell D.A."/>
            <person name="Pope W.H."/>
            <person name="Jacobs-Sera D."/>
            <person name="Hatfull G.F."/>
        </authorList>
    </citation>
    <scope>NUCLEOTIDE SEQUENCE [LARGE SCALE GENOMIC DNA]</scope>
</reference>
<gene>
    <name evidence="2" type="primary">65</name>
    <name evidence="2" type="ORF">PBI_IMVUBU_65</name>
</gene>
<dbReference type="KEGG" id="vg:60321425"/>
<feature type="region of interest" description="Disordered" evidence="1">
    <location>
        <begin position="1"/>
        <end position="20"/>
    </location>
</feature>
<name>A0A6B9L7Q1_9CAUD</name>